<keyword evidence="8" id="KW-0282">Flagellum</keyword>
<evidence type="ECO:0000259" key="5">
    <source>
        <dbReference type="Pfam" id="PF00460"/>
    </source>
</evidence>
<dbReference type="InterPro" id="IPR020013">
    <property type="entry name" value="Flagellar_FlgE/F/G"/>
</dbReference>
<sequence>MLRSLFSGISGLRAHQQMMDVTGNNIANVNTTGYKTSQAVFQDTLSQMVNAAGAPQTQAGGTNPAQVGLGVRLASISANFSQGAAQTTGKSSDMMIQGDGFFIVKSNGESLYTRAGSFSFDGNGSLTTPNGQIVQGWSANAAGVVNTAGAPGNIKLPIGISLAPTATTSFTLTGNLSYEANVGDFKVIPVPVIDANGASSVMNVTLTETVKGDPAIPTVPEWTMTLPDGSTQALSFPSGRPEDPAFPGVPLTTVSLGAAPNTYTIDVRDLTCYSGNTEARVSASDGSAAGILSSYTVSNTGQIVGVFSNGLKQTLGQLALANFNNVNGLEKIGDSMFRSTVNSGLAQVGAAGSAGLGLISSGMLEMSNVDLAQEFTNLVIAQRGFQANSRIITTSDEILQELVNLKR</sequence>
<keyword evidence="3 4" id="KW-0975">Bacterial flagellum</keyword>
<dbReference type="InterPro" id="IPR001444">
    <property type="entry name" value="Flag_bb_rod_N"/>
</dbReference>
<accession>A0A4Q7ZJH7</accession>
<name>A0A4Q7ZJH7_9ACTN</name>
<dbReference type="Pfam" id="PF22692">
    <property type="entry name" value="LlgE_F_G_D1"/>
    <property type="match status" value="1"/>
</dbReference>
<proteinExistence type="inferred from homology"/>
<evidence type="ECO:0000256" key="3">
    <source>
        <dbReference type="ARBA" id="ARBA00023143"/>
    </source>
</evidence>
<organism evidence="8 9">
    <name type="scientific">Krasilnikovia cinnamomea</name>
    <dbReference type="NCBI Taxonomy" id="349313"/>
    <lineage>
        <taxon>Bacteria</taxon>
        <taxon>Bacillati</taxon>
        <taxon>Actinomycetota</taxon>
        <taxon>Actinomycetes</taxon>
        <taxon>Micromonosporales</taxon>
        <taxon>Micromonosporaceae</taxon>
        <taxon>Krasilnikovia</taxon>
    </lineage>
</organism>
<dbReference type="GO" id="GO:0009424">
    <property type="term" value="C:bacterial-type flagellum hook"/>
    <property type="evidence" value="ECO:0007669"/>
    <property type="project" value="TreeGrafter"/>
</dbReference>
<keyword evidence="9" id="KW-1185">Reference proteome</keyword>
<evidence type="ECO:0000256" key="4">
    <source>
        <dbReference type="RuleBase" id="RU362116"/>
    </source>
</evidence>
<dbReference type="Proteomes" id="UP000292564">
    <property type="component" value="Unassembled WGS sequence"/>
</dbReference>
<dbReference type="GO" id="GO:0009425">
    <property type="term" value="C:bacterial-type flagellum basal body"/>
    <property type="evidence" value="ECO:0007669"/>
    <property type="project" value="UniProtKB-SubCell"/>
</dbReference>
<evidence type="ECO:0000313" key="8">
    <source>
        <dbReference type="EMBL" id="RZU50463.1"/>
    </source>
</evidence>
<dbReference type="GO" id="GO:0071978">
    <property type="term" value="P:bacterial-type flagellum-dependent swarming motility"/>
    <property type="evidence" value="ECO:0007669"/>
    <property type="project" value="TreeGrafter"/>
</dbReference>
<dbReference type="OrthoDB" id="9804559at2"/>
<evidence type="ECO:0000256" key="1">
    <source>
        <dbReference type="ARBA" id="ARBA00004117"/>
    </source>
</evidence>
<dbReference type="Pfam" id="PF00460">
    <property type="entry name" value="Flg_bb_rod"/>
    <property type="match status" value="1"/>
</dbReference>
<dbReference type="Pfam" id="PF06429">
    <property type="entry name" value="Flg_bbr_C"/>
    <property type="match status" value="1"/>
</dbReference>
<comment type="similarity">
    <text evidence="2 4">Belongs to the flagella basal body rod proteins family.</text>
</comment>
<comment type="function">
    <text evidence="4">A flexible structure which links the flagellar filament to the drive apparatus in the basal body.</text>
</comment>
<dbReference type="InterPro" id="IPR010930">
    <property type="entry name" value="Flg_bb/hook_C_dom"/>
</dbReference>
<evidence type="ECO:0000259" key="7">
    <source>
        <dbReference type="Pfam" id="PF22692"/>
    </source>
</evidence>
<comment type="subcellular location">
    <subcellularLocation>
        <location evidence="1 4">Bacterial flagellum basal body</location>
    </subcellularLocation>
</comment>
<evidence type="ECO:0000256" key="2">
    <source>
        <dbReference type="ARBA" id="ARBA00009677"/>
    </source>
</evidence>
<dbReference type="RefSeq" id="WP_130509389.1">
    <property type="nucleotide sequence ID" value="NZ_SHKY01000001.1"/>
</dbReference>
<dbReference type="PANTHER" id="PTHR30435">
    <property type="entry name" value="FLAGELLAR PROTEIN"/>
    <property type="match status" value="1"/>
</dbReference>
<dbReference type="EMBL" id="SHKY01000001">
    <property type="protein sequence ID" value="RZU50463.1"/>
    <property type="molecule type" value="Genomic_DNA"/>
</dbReference>
<comment type="caution">
    <text evidence="8">The sequence shown here is derived from an EMBL/GenBank/DDBJ whole genome shotgun (WGS) entry which is preliminary data.</text>
</comment>
<dbReference type="InterPro" id="IPR053967">
    <property type="entry name" value="LlgE_F_G-like_D1"/>
</dbReference>
<dbReference type="PANTHER" id="PTHR30435:SF1">
    <property type="entry name" value="FLAGELLAR HOOK PROTEIN FLGE"/>
    <property type="match status" value="1"/>
</dbReference>
<dbReference type="SUPFAM" id="SSF117143">
    <property type="entry name" value="Flagellar hook protein flgE"/>
    <property type="match status" value="1"/>
</dbReference>
<keyword evidence="8" id="KW-0966">Cell projection</keyword>
<protein>
    <recommendedName>
        <fullName evidence="4">Flagellar hook protein FlgE</fullName>
    </recommendedName>
</protein>
<evidence type="ECO:0000313" key="9">
    <source>
        <dbReference type="Proteomes" id="UP000292564"/>
    </source>
</evidence>
<gene>
    <name evidence="8" type="ORF">EV385_2235</name>
</gene>
<dbReference type="InterPro" id="IPR037925">
    <property type="entry name" value="FlgE/F/G-like"/>
</dbReference>
<dbReference type="NCBIfam" id="TIGR03506">
    <property type="entry name" value="FlgEFG_subfam"/>
    <property type="match status" value="1"/>
</dbReference>
<feature type="domain" description="Flagellar hook protein FlgE/F/G-like D1" evidence="7">
    <location>
        <begin position="95"/>
        <end position="158"/>
    </location>
</feature>
<evidence type="ECO:0000259" key="6">
    <source>
        <dbReference type="Pfam" id="PF06429"/>
    </source>
</evidence>
<reference evidence="8 9" key="1">
    <citation type="submission" date="2019-02" db="EMBL/GenBank/DDBJ databases">
        <title>Sequencing the genomes of 1000 actinobacteria strains.</title>
        <authorList>
            <person name="Klenk H.-P."/>
        </authorList>
    </citation>
    <scope>NUCLEOTIDE SEQUENCE [LARGE SCALE GENOMIC DNA]</scope>
    <source>
        <strain evidence="8 9">DSM 45162</strain>
    </source>
</reference>
<feature type="domain" description="Flagellar basal body rod protein N-terminal" evidence="5">
    <location>
        <begin position="8"/>
        <end position="35"/>
    </location>
</feature>
<feature type="domain" description="Flagellar basal-body/hook protein C-terminal" evidence="6">
    <location>
        <begin position="361"/>
        <end position="405"/>
    </location>
</feature>
<keyword evidence="8" id="KW-0969">Cilium</keyword>
<dbReference type="GO" id="GO:0005829">
    <property type="term" value="C:cytosol"/>
    <property type="evidence" value="ECO:0007669"/>
    <property type="project" value="TreeGrafter"/>
</dbReference>
<dbReference type="AlphaFoldDB" id="A0A4Q7ZJH7"/>